<sequence length="104" mass="12313">MLLLQKKEEEIVKLVWKPLEIELSWLRLCLLLFFFFQRVVQNNRHRKGRKIRGESISALDLLLIYLCVCVGVRSCLVCLTIVLESRSRRDCCHFASHTNRHSSR</sequence>
<evidence type="ECO:0000313" key="2">
    <source>
        <dbReference type="EMBL" id="CAG6493607.1"/>
    </source>
</evidence>
<organism evidence="2">
    <name type="scientific">Culex pipiens</name>
    <name type="common">House mosquito</name>
    <dbReference type="NCBI Taxonomy" id="7175"/>
    <lineage>
        <taxon>Eukaryota</taxon>
        <taxon>Metazoa</taxon>
        <taxon>Ecdysozoa</taxon>
        <taxon>Arthropoda</taxon>
        <taxon>Hexapoda</taxon>
        <taxon>Insecta</taxon>
        <taxon>Pterygota</taxon>
        <taxon>Neoptera</taxon>
        <taxon>Endopterygota</taxon>
        <taxon>Diptera</taxon>
        <taxon>Nematocera</taxon>
        <taxon>Culicoidea</taxon>
        <taxon>Culicidae</taxon>
        <taxon>Culicinae</taxon>
        <taxon>Culicini</taxon>
        <taxon>Culex</taxon>
        <taxon>Culex</taxon>
    </lineage>
</organism>
<dbReference type="EMBL" id="HBUE01123862">
    <property type="protein sequence ID" value="CAG6493607.1"/>
    <property type="molecule type" value="Transcribed_RNA"/>
</dbReference>
<dbReference type="AlphaFoldDB" id="A0A8D8CHU0"/>
<keyword evidence="1" id="KW-1133">Transmembrane helix</keyword>
<keyword evidence="1" id="KW-0472">Membrane</keyword>
<proteinExistence type="predicted"/>
<feature type="transmembrane region" description="Helical" evidence="1">
    <location>
        <begin position="61"/>
        <end position="83"/>
    </location>
</feature>
<evidence type="ECO:0000256" key="1">
    <source>
        <dbReference type="SAM" id="Phobius"/>
    </source>
</evidence>
<accession>A0A8D8CHU0</accession>
<keyword evidence="1" id="KW-0812">Transmembrane</keyword>
<name>A0A8D8CHU0_CULPI</name>
<feature type="transmembrane region" description="Helical" evidence="1">
    <location>
        <begin position="23"/>
        <end position="40"/>
    </location>
</feature>
<reference evidence="2" key="1">
    <citation type="submission" date="2021-05" db="EMBL/GenBank/DDBJ databases">
        <authorList>
            <person name="Alioto T."/>
            <person name="Alioto T."/>
            <person name="Gomez Garrido J."/>
        </authorList>
    </citation>
    <scope>NUCLEOTIDE SEQUENCE</scope>
</reference>
<protein>
    <submittedName>
        <fullName evidence="2">(northern house mosquito) hypothetical protein</fullName>
    </submittedName>
</protein>